<protein>
    <recommendedName>
        <fullName evidence="13">Transcobalamin-2</fullName>
    </recommendedName>
    <alternativeName>
        <fullName evidence="14">Transcobalamin II</fullName>
    </alternativeName>
</protein>
<keyword evidence="9" id="KW-1015">Disulfide bond</keyword>
<evidence type="ECO:0000256" key="2">
    <source>
        <dbReference type="ARBA" id="ARBA00006449"/>
    </source>
</evidence>
<evidence type="ECO:0000256" key="3">
    <source>
        <dbReference type="ARBA" id="ARBA00022426"/>
    </source>
</evidence>
<organism evidence="16 17">
    <name type="scientific">Phyllostomus discolor</name>
    <name type="common">pale spear-nosed bat</name>
    <dbReference type="NCBI Taxonomy" id="89673"/>
    <lineage>
        <taxon>Eukaryota</taxon>
        <taxon>Metazoa</taxon>
        <taxon>Chordata</taxon>
        <taxon>Craniata</taxon>
        <taxon>Vertebrata</taxon>
        <taxon>Euteleostomi</taxon>
        <taxon>Mammalia</taxon>
        <taxon>Eutheria</taxon>
        <taxon>Laurasiatheria</taxon>
        <taxon>Chiroptera</taxon>
        <taxon>Yangochiroptera</taxon>
        <taxon>Phyllostomidae</taxon>
        <taxon>Phyllostominae</taxon>
        <taxon>Phyllostomus</taxon>
    </lineage>
</organism>
<dbReference type="PANTHER" id="PTHR10559:SF14">
    <property type="entry name" value="TRANSCOBALAMIN-2"/>
    <property type="match status" value="1"/>
</dbReference>
<evidence type="ECO:0000256" key="13">
    <source>
        <dbReference type="ARBA" id="ARBA00040958"/>
    </source>
</evidence>
<evidence type="ECO:0000256" key="9">
    <source>
        <dbReference type="ARBA" id="ARBA00023157"/>
    </source>
</evidence>
<keyword evidence="4" id="KW-0813">Transport</keyword>
<dbReference type="PANTHER" id="PTHR10559">
    <property type="entry name" value="TRANSCOBALAMIN-1/GASTRIC INTRINSIC FACTOR"/>
    <property type="match status" value="1"/>
</dbReference>
<evidence type="ECO:0000256" key="8">
    <source>
        <dbReference type="ARBA" id="ARBA00023065"/>
    </source>
</evidence>
<dbReference type="GO" id="GO:0005615">
    <property type="term" value="C:extracellular space"/>
    <property type="evidence" value="ECO:0007669"/>
    <property type="project" value="TreeGrafter"/>
</dbReference>
<evidence type="ECO:0000256" key="12">
    <source>
        <dbReference type="ARBA" id="ARBA00038518"/>
    </source>
</evidence>
<evidence type="ECO:0000256" key="15">
    <source>
        <dbReference type="SAM" id="SignalP"/>
    </source>
</evidence>
<comment type="subunit">
    <text evidence="12">Interacts with CD320 (via LDL-receptor class A domains).</text>
</comment>
<comment type="similarity">
    <text evidence="2">Belongs to the eukaryotic cobalamin transport proteins family.</text>
</comment>
<dbReference type="Gene3D" id="1.50.10.20">
    <property type="match status" value="1"/>
</dbReference>
<evidence type="ECO:0000256" key="10">
    <source>
        <dbReference type="ARBA" id="ARBA00023285"/>
    </source>
</evidence>
<keyword evidence="8" id="KW-0406">Ion transport</keyword>
<evidence type="ECO:0000256" key="14">
    <source>
        <dbReference type="ARBA" id="ARBA00041463"/>
    </source>
</evidence>
<keyword evidence="6" id="KW-0479">Metal-binding</keyword>
<keyword evidence="5" id="KW-0964">Secreted</keyword>
<reference evidence="16 17" key="1">
    <citation type="journal article" date="2020" name="Nature">
        <title>Six reference-quality genomes reveal evolution of bat adaptations.</title>
        <authorList>
            <person name="Jebb D."/>
            <person name="Huang Z."/>
            <person name="Pippel M."/>
            <person name="Hughes G.M."/>
            <person name="Lavrichenko K."/>
            <person name="Devanna P."/>
            <person name="Winkler S."/>
            <person name="Jermiin L.S."/>
            <person name="Skirmuntt E.C."/>
            <person name="Katzourakis A."/>
            <person name="Burkitt-Gray L."/>
            <person name="Ray D.A."/>
            <person name="Sullivan K.A.M."/>
            <person name="Roscito J.G."/>
            <person name="Kirilenko B.M."/>
            <person name="Davalos L.M."/>
            <person name="Corthals A.P."/>
            <person name="Power M.L."/>
            <person name="Jones G."/>
            <person name="Ransome R.D."/>
            <person name="Dechmann D.K.N."/>
            <person name="Locatelli A.G."/>
            <person name="Puechmaille S.J."/>
            <person name="Fedrigo O."/>
            <person name="Jarvis E.D."/>
            <person name="Hiller M."/>
            <person name="Vernes S.C."/>
            <person name="Myers E.W."/>
            <person name="Teeling E.C."/>
        </authorList>
    </citation>
    <scope>NUCLEOTIDE SEQUENCE [LARGE SCALE GENOMIC DNA]</scope>
    <source>
        <strain evidence="16">Bat1K_MPI-CBG_1</strain>
    </source>
</reference>
<dbReference type="Proteomes" id="UP000664940">
    <property type="component" value="Unassembled WGS sequence"/>
</dbReference>
<dbReference type="GO" id="GO:0031419">
    <property type="term" value="F:cobalamin binding"/>
    <property type="evidence" value="ECO:0007669"/>
    <property type="project" value="InterPro"/>
</dbReference>
<evidence type="ECO:0000313" key="16">
    <source>
        <dbReference type="EMBL" id="KAF6083230.1"/>
    </source>
</evidence>
<dbReference type="InterPro" id="IPR051588">
    <property type="entry name" value="Cobalamin_Transport"/>
</dbReference>
<feature type="signal peptide" evidence="15">
    <location>
        <begin position="1"/>
        <end position="18"/>
    </location>
</feature>
<keyword evidence="10" id="KW-0170">Cobalt</keyword>
<evidence type="ECO:0000256" key="6">
    <source>
        <dbReference type="ARBA" id="ARBA00022723"/>
    </source>
</evidence>
<keyword evidence="7 15" id="KW-0732">Signal</keyword>
<feature type="chain" id="PRO_5032352610" description="Transcobalamin-2" evidence="15">
    <location>
        <begin position="19"/>
        <end position="102"/>
    </location>
</feature>
<dbReference type="GO" id="GO:0046872">
    <property type="term" value="F:metal ion binding"/>
    <property type="evidence" value="ECO:0007669"/>
    <property type="project" value="UniProtKB-KW"/>
</dbReference>
<comment type="subcellular location">
    <subcellularLocation>
        <location evidence="1">Secreted</location>
    </subcellularLocation>
</comment>
<dbReference type="Pfam" id="PF01122">
    <property type="entry name" value="Cobalamin_bind"/>
    <property type="match status" value="1"/>
</dbReference>
<evidence type="ECO:0000256" key="1">
    <source>
        <dbReference type="ARBA" id="ARBA00004613"/>
    </source>
</evidence>
<evidence type="ECO:0000256" key="4">
    <source>
        <dbReference type="ARBA" id="ARBA00022448"/>
    </source>
</evidence>
<keyword evidence="3" id="KW-0171">Cobalt transport</keyword>
<dbReference type="EMBL" id="JABVXQ010000013">
    <property type="protein sequence ID" value="KAF6083230.1"/>
    <property type="molecule type" value="Genomic_DNA"/>
</dbReference>
<comment type="function">
    <text evidence="11">Primary vitamin B12-binding and transport protein. Delivers cobalamin to cells.</text>
</comment>
<evidence type="ECO:0000313" key="17">
    <source>
        <dbReference type="Proteomes" id="UP000664940"/>
    </source>
</evidence>
<evidence type="ECO:0000256" key="5">
    <source>
        <dbReference type="ARBA" id="ARBA00022525"/>
    </source>
</evidence>
<gene>
    <name evidence="16" type="ORF">HJG60_018677</name>
</gene>
<dbReference type="AlphaFoldDB" id="A0A834DH55"/>
<dbReference type="InterPro" id="IPR002157">
    <property type="entry name" value="Cbl-bd_prot"/>
</dbReference>
<comment type="caution">
    <text evidence="16">The sequence shown here is derived from an EMBL/GenBank/DDBJ whole genome shotgun (WGS) entry which is preliminary data.</text>
</comment>
<evidence type="ECO:0000256" key="7">
    <source>
        <dbReference type="ARBA" id="ARBA00022729"/>
    </source>
</evidence>
<evidence type="ECO:0000256" key="11">
    <source>
        <dbReference type="ARBA" id="ARBA00037184"/>
    </source>
</evidence>
<dbReference type="GO" id="GO:0006824">
    <property type="term" value="P:cobalt ion transport"/>
    <property type="evidence" value="ECO:0007669"/>
    <property type="project" value="UniProtKB-KW"/>
</dbReference>
<name>A0A834DH55_9CHIR</name>
<proteinExistence type="inferred from homology"/>
<dbReference type="GO" id="GO:0015889">
    <property type="term" value="P:cobalamin transport"/>
    <property type="evidence" value="ECO:0007669"/>
    <property type="project" value="InterPro"/>
</dbReference>
<sequence length="102" mass="11212">MGHLGALLFLLGALGALADICHVPEVDSKLVQSLGQRLLPWLDQLSPDYLNPSIYVGLRLSSVEASTKEDLYLHSLKIGYQQSLLEYCHALSSLFPMPRSTS</sequence>
<accession>A0A834DH55</accession>